<dbReference type="EMBL" id="WTFF01000079">
    <property type="protein sequence ID" value="MBW5482914.1"/>
    <property type="molecule type" value="Genomic_DNA"/>
</dbReference>
<comment type="caution">
    <text evidence="5">The sequence shown here is derived from an EMBL/GenBank/DDBJ whole genome shotgun (WGS) entry which is preliminary data.</text>
</comment>
<dbReference type="Proteomes" id="UP000812013">
    <property type="component" value="Unassembled WGS sequence"/>
</dbReference>
<dbReference type="InterPro" id="IPR009061">
    <property type="entry name" value="DNA-bd_dom_put_sf"/>
</dbReference>
<reference evidence="5 6" key="1">
    <citation type="submission" date="2019-12" db="EMBL/GenBank/DDBJ databases">
        <title>Genome sequence of Streptomyces bambusae.</title>
        <authorList>
            <person name="Bansal K."/>
            <person name="Choksket S."/>
            <person name="Korpole S."/>
            <person name="Patil P.B."/>
        </authorList>
    </citation>
    <scope>NUCLEOTIDE SEQUENCE [LARGE SCALE GENOMIC DNA]</scope>
    <source>
        <strain evidence="5 6">SK60</strain>
    </source>
</reference>
<dbReference type="NCBIfam" id="NF033518">
    <property type="entry name" value="transpos_IS607"/>
    <property type="match status" value="1"/>
</dbReference>
<dbReference type="InterPro" id="IPR006119">
    <property type="entry name" value="Resolv_N"/>
</dbReference>
<evidence type="ECO:0000313" key="5">
    <source>
        <dbReference type="EMBL" id="MBW5482914.1"/>
    </source>
</evidence>
<organism evidence="5 6">
    <name type="scientific">Streptomyces bambusae</name>
    <dbReference type="NCBI Taxonomy" id="1550616"/>
    <lineage>
        <taxon>Bacteria</taxon>
        <taxon>Bacillati</taxon>
        <taxon>Actinomycetota</taxon>
        <taxon>Actinomycetes</taxon>
        <taxon>Kitasatosporales</taxon>
        <taxon>Streptomycetaceae</taxon>
        <taxon>Streptomyces</taxon>
    </lineage>
</organism>
<dbReference type="InterPro" id="IPR036162">
    <property type="entry name" value="Resolvase-like_N_sf"/>
</dbReference>
<dbReference type="Pfam" id="PF00239">
    <property type="entry name" value="Resolvase"/>
    <property type="match status" value="1"/>
</dbReference>
<evidence type="ECO:0000256" key="1">
    <source>
        <dbReference type="ARBA" id="ARBA00023125"/>
    </source>
</evidence>
<dbReference type="Gene3D" id="3.40.50.1390">
    <property type="entry name" value="Resolvase, N-terminal catalytic domain"/>
    <property type="match status" value="1"/>
</dbReference>
<feature type="compositionally biased region" description="Basic and acidic residues" evidence="3">
    <location>
        <begin position="226"/>
        <end position="235"/>
    </location>
</feature>
<dbReference type="PROSITE" id="PS51736">
    <property type="entry name" value="RECOMBINASES_3"/>
    <property type="match status" value="1"/>
</dbReference>
<sequence length="235" mass="25017">MELLRLAVAARRVGVHPGTLRLWANEGKVPVVWVGRERRFSIEALDALTGSAAASAERREALYVRVSGASGQESSLAAQEAELRASASGVVVAVFRDRASGLRESRPGLDRLLKRAVAGEFTHVRVTHRDRLARFGASWLIEVLAHRQVAVEVLHAGGTAGGMEELLNDFMSLVATFAGRMYGLRSREARRRLLAEADGRIGDPASGTGPGSGGRGCFPAPEAEAEAVRVGDGRG</sequence>
<evidence type="ECO:0000259" key="4">
    <source>
        <dbReference type="PROSITE" id="PS51736"/>
    </source>
</evidence>
<accession>A0ABS6Z590</accession>
<dbReference type="SUPFAM" id="SSF46955">
    <property type="entry name" value="Putative DNA-binding domain"/>
    <property type="match status" value="1"/>
</dbReference>
<keyword evidence="1" id="KW-0238">DNA-binding</keyword>
<dbReference type="SMART" id="SM00857">
    <property type="entry name" value="Resolvase"/>
    <property type="match status" value="1"/>
</dbReference>
<dbReference type="InterPro" id="IPR048046">
    <property type="entry name" value="Transpos_IS607"/>
</dbReference>
<proteinExistence type="predicted"/>
<evidence type="ECO:0000313" key="6">
    <source>
        <dbReference type="Proteomes" id="UP000812013"/>
    </source>
</evidence>
<dbReference type="PANTHER" id="PTHR30461:SF2">
    <property type="entry name" value="SERINE RECOMBINASE PINE-RELATED"/>
    <property type="match status" value="1"/>
</dbReference>
<feature type="domain" description="Resolvase/invertase-type recombinase catalytic" evidence="4">
    <location>
        <begin position="59"/>
        <end position="199"/>
    </location>
</feature>
<protein>
    <submittedName>
        <fullName evidence="5">IS607 family transposase</fullName>
    </submittedName>
</protein>
<dbReference type="SUPFAM" id="SSF53041">
    <property type="entry name" value="Resolvase-like"/>
    <property type="match status" value="1"/>
</dbReference>
<dbReference type="RefSeq" id="WP_219667380.1">
    <property type="nucleotide sequence ID" value="NZ_WTFF01000079.1"/>
</dbReference>
<evidence type="ECO:0000256" key="2">
    <source>
        <dbReference type="ARBA" id="ARBA00023172"/>
    </source>
</evidence>
<dbReference type="Gene3D" id="1.10.287.2170">
    <property type="match status" value="1"/>
</dbReference>
<keyword evidence="2" id="KW-0233">DNA recombination</keyword>
<dbReference type="InterPro" id="IPR050639">
    <property type="entry name" value="SSR_resolvase"/>
</dbReference>
<feature type="region of interest" description="Disordered" evidence="3">
    <location>
        <begin position="199"/>
        <end position="235"/>
    </location>
</feature>
<gene>
    <name evidence="5" type="ORF">GPJ59_13750</name>
</gene>
<evidence type="ECO:0000256" key="3">
    <source>
        <dbReference type="SAM" id="MobiDB-lite"/>
    </source>
</evidence>
<keyword evidence="6" id="KW-1185">Reference proteome</keyword>
<dbReference type="PANTHER" id="PTHR30461">
    <property type="entry name" value="DNA-INVERTASE FROM LAMBDOID PROPHAGE"/>
    <property type="match status" value="1"/>
</dbReference>
<name>A0ABS6Z590_9ACTN</name>